<comment type="caution">
    <text evidence="3">The sequence shown here is derived from an EMBL/GenBank/DDBJ whole genome shotgun (WGS) entry which is preliminary data.</text>
</comment>
<dbReference type="InterPro" id="IPR050400">
    <property type="entry name" value="Bact_Cytoskel_RodZ"/>
</dbReference>
<organism evidence="3 4">
    <name type="scientific">Stutzerimonas kirkiae</name>
    <dbReference type="NCBI Taxonomy" id="2211392"/>
    <lineage>
        <taxon>Bacteria</taxon>
        <taxon>Pseudomonadati</taxon>
        <taxon>Pseudomonadota</taxon>
        <taxon>Gammaproteobacteria</taxon>
        <taxon>Pseudomonadales</taxon>
        <taxon>Pseudomonadaceae</taxon>
        <taxon>Stutzerimonas</taxon>
    </lineage>
</organism>
<keyword evidence="4" id="KW-1185">Reference proteome</keyword>
<dbReference type="EMBL" id="QJUP01000003">
    <property type="protein sequence ID" value="TBU98839.1"/>
    <property type="molecule type" value="Genomic_DNA"/>
</dbReference>
<name>A0A4Q9RCD6_9GAMM</name>
<dbReference type="PANTHER" id="PTHR34475:SF1">
    <property type="entry name" value="CYTOSKELETON PROTEIN RODZ"/>
    <property type="match status" value="1"/>
</dbReference>
<dbReference type="InterPro" id="IPR025194">
    <property type="entry name" value="RodZ-like_C"/>
</dbReference>
<sequence length="312" mass="32744">MSASYPESTPSACANPGETLREAREGKGLSLAAVALQLNLPVKTLQQIESGDFSRLPGATFARGYVRSYGKFLELDQNRLVHEFDAYTGSGAASSAVHSLQRIDEPSGVTRNVLRLFSISLLLVLLATAFYWWQEQNDGDAIGSLSSAFERIEVESVDGTTEVHVLDPGEGTALDDESEPAAVALVEAPEEAGPDASAPPQETDAAPSAAASATSATEQPAAAPPEQPPLAANQGRVELNFTGDCWAQVTDADGKVLFSALAKAGSSQTLTGRAPFAVHLGYASAAQVRYNGEAVDLAPHMRGEIARFSLGR</sequence>
<dbReference type="SUPFAM" id="SSF47413">
    <property type="entry name" value="lambda repressor-like DNA-binding domains"/>
    <property type="match status" value="1"/>
</dbReference>
<evidence type="ECO:0000256" key="1">
    <source>
        <dbReference type="SAM" id="MobiDB-lite"/>
    </source>
</evidence>
<dbReference type="Proteomes" id="UP000292639">
    <property type="component" value="Unassembled WGS sequence"/>
</dbReference>
<dbReference type="AlphaFoldDB" id="A0A4Q9RCD6"/>
<dbReference type="Pfam" id="PF13413">
    <property type="entry name" value="HTH_25"/>
    <property type="match status" value="1"/>
</dbReference>
<dbReference type="Gene3D" id="1.10.260.40">
    <property type="entry name" value="lambda repressor-like DNA-binding domains"/>
    <property type="match status" value="1"/>
</dbReference>
<feature type="region of interest" description="Disordered" evidence="1">
    <location>
        <begin position="189"/>
        <end position="231"/>
    </location>
</feature>
<dbReference type="Pfam" id="PF13464">
    <property type="entry name" value="RodZ_C"/>
    <property type="match status" value="1"/>
</dbReference>
<dbReference type="PROSITE" id="PS50943">
    <property type="entry name" value="HTH_CROC1"/>
    <property type="match status" value="1"/>
</dbReference>
<feature type="domain" description="HTH cro/C1-type" evidence="2">
    <location>
        <begin position="20"/>
        <end position="51"/>
    </location>
</feature>
<reference evidence="3 4" key="1">
    <citation type="submission" date="2018-06" db="EMBL/GenBank/DDBJ databases">
        <title>Three novel Pseudomonas species isolated from symptomatic oak.</title>
        <authorList>
            <person name="Bueno-Gonzalez V."/>
            <person name="Brady C."/>
        </authorList>
    </citation>
    <scope>NUCLEOTIDE SEQUENCE [LARGE SCALE GENOMIC DNA]</scope>
    <source>
        <strain evidence="3 4">P17C</strain>
    </source>
</reference>
<proteinExistence type="predicted"/>
<protein>
    <submittedName>
        <fullName evidence="3">DUF4115 domain-containing protein</fullName>
    </submittedName>
</protein>
<dbReference type="InterPro" id="IPR001387">
    <property type="entry name" value="Cro/C1-type_HTH"/>
</dbReference>
<dbReference type="GO" id="GO:0003677">
    <property type="term" value="F:DNA binding"/>
    <property type="evidence" value="ECO:0007669"/>
    <property type="project" value="InterPro"/>
</dbReference>
<accession>A0A4Q9RCD6</accession>
<gene>
    <name evidence="3" type="ORF">DNJ96_03755</name>
</gene>
<evidence type="ECO:0000259" key="2">
    <source>
        <dbReference type="PROSITE" id="PS50943"/>
    </source>
</evidence>
<evidence type="ECO:0000313" key="4">
    <source>
        <dbReference type="Proteomes" id="UP000292639"/>
    </source>
</evidence>
<evidence type="ECO:0000313" key="3">
    <source>
        <dbReference type="EMBL" id="TBU98839.1"/>
    </source>
</evidence>
<dbReference type="InterPro" id="IPR010982">
    <property type="entry name" value="Lambda_DNA-bd_dom_sf"/>
</dbReference>
<dbReference type="SMART" id="SM00530">
    <property type="entry name" value="HTH_XRE"/>
    <property type="match status" value="1"/>
</dbReference>
<feature type="compositionally biased region" description="Low complexity" evidence="1">
    <location>
        <begin position="200"/>
        <end position="221"/>
    </location>
</feature>
<dbReference type="PANTHER" id="PTHR34475">
    <property type="match status" value="1"/>
</dbReference>
<dbReference type="CDD" id="cd00093">
    <property type="entry name" value="HTH_XRE"/>
    <property type="match status" value="1"/>
</dbReference>
<dbReference type="RefSeq" id="WP_131183856.1">
    <property type="nucleotide sequence ID" value="NZ_QJUO01000007.1"/>
</dbReference>